<reference evidence="4 5" key="1">
    <citation type="journal article" date="2019" name="Nat. Ecol. Evol.">
        <title>Megaphylogeny resolves global patterns of mushroom evolution.</title>
        <authorList>
            <person name="Varga T."/>
            <person name="Krizsan K."/>
            <person name="Foldi C."/>
            <person name="Dima B."/>
            <person name="Sanchez-Garcia M."/>
            <person name="Sanchez-Ramirez S."/>
            <person name="Szollosi G.J."/>
            <person name="Szarkandi J.G."/>
            <person name="Papp V."/>
            <person name="Albert L."/>
            <person name="Andreopoulos W."/>
            <person name="Angelini C."/>
            <person name="Antonin V."/>
            <person name="Barry K.W."/>
            <person name="Bougher N.L."/>
            <person name="Buchanan P."/>
            <person name="Buyck B."/>
            <person name="Bense V."/>
            <person name="Catcheside P."/>
            <person name="Chovatia M."/>
            <person name="Cooper J."/>
            <person name="Damon W."/>
            <person name="Desjardin D."/>
            <person name="Finy P."/>
            <person name="Geml J."/>
            <person name="Haridas S."/>
            <person name="Hughes K."/>
            <person name="Justo A."/>
            <person name="Karasinski D."/>
            <person name="Kautmanova I."/>
            <person name="Kiss B."/>
            <person name="Kocsube S."/>
            <person name="Kotiranta H."/>
            <person name="LaButti K.M."/>
            <person name="Lechner B.E."/>
            <person name="Liimatainen K."/>
            <person name="Lipzen A."/>
            <person name="Lukacs Z."/>
            <person name="Mihaltcheva S."/>
            <person name="Morgado L.N."/>
            <person name="Niskanen T."/>
            <person name="Noordeloos M.E."/>
            <person name="Ohm R.A."/>
            <person name="Ortiz-Santana B."/>
            <person name="Ovrebo C."/>
            <person name="Racz N."/>
            <person name="Riley R."/>
            <person name="Savchenko A."/>
            <person name="Shiryaev A."/>
            <person name="Soop K."/>
            <person name="Spirin V."/>
            <person name="Szebenyi C."/>
            <person name="Tomsovsky M."/>
            <person name="Tulloss R.E."/>
            <person name="Uehling J."/>
            <person name="Grigoriev I.V."/>
            <person name="Vagvolgyi C."/>
            <person name="Papp T."/>
            <person name="Martin F.M."/>
            <person name="Miettinen O."/>
            <person name="Hibbett D.S."/>
            <person name="Nagy L.G."/>
        </authorList>
    </citation>
    <scope>NUCLEOTIDE SEQUENCE [LARGE SCALE GENOMIC DNA]</scope>
    <source>
        <strain evidence="4 5">FP101781</strain>
    </source>
</reference>
<feature type="signal peptide" evidence="2">
    <location>
        <begin position="1"/>
        <end position="16"/>
    </location>
</feature>
<evidence type="ECO:0000313" key="4">
    <source>
        <dbReference type="EMBL" id="TEB18363.1"/>
    </source>
</evidence>
<evidence type="ECO:0000256" key="1">
    <source>
        <dbReference type="ARBA" id="ARBA00038215"/>
    </source>
</evidence>
<evidence type="ECO:0000259" key="3">
    <source>
        <dbReference type="Pfam" id="PF00144"/>
    </source>
</evidence>
<evidence type="ECO:0000256" key="2">
    <source>
        <dbReference type="SAM" id="SignalP"/>
    </source>
</evidence>
<organism evidence="4 5">
    <name type="scientific">Coprinellus micaceus</name>
    <name type="common">Glistening ink-cap mushroom</name>
    <name type="synonym">Coprinus micaceus</name>
    <dbReference type="NCBI Taxonomy" id="71717"/>
    <lineage>
        <taxon>Eukaryota</taxon>
        <taxon>Fungi</taxon>
        <taxon>Dikarya</taxon>
        <taxon>Basidiomycota</taxon>
        <taxon>Agaricomycotina</taxon>
        <taxon>Agaricomycetes</taxon>
        <taxon>Agaricomycetidae</taxon>
        <taxon>Agaricales</taxon>
        <taxon>Agaricineae</taxon>
        <taxon>Psathyrellaceae</taxon>
        <taxon>Coprinellus</taxon>
    </lineage>
</organism>
<accession>A0A4Y7S9Y8</accession>
<dbReference type="Gene3D" id="3.40.710.10">
    <property type="entry name" value="DD-peptidase/beta-lactamase superfamily"/>
    <property type="match status" value="1"/>
</dbReference>
<keyword evidence="5" id="KW-1185">Reference proteome</keyword>
<dbReference type="OrthoDB" id="5946976at2759"/>
<dbReference type="InterPro" id="IPR001466">
    <property type="entry name" value="Beta-lactam-related"/>
</dbReference>
<proteinExistence type="inferred from homology"/>
<gene>
    <name evidence="4" type="ORF">FA13DRAFT_1803744</name>
</gene>
<name>A0A4Y7S9Y8_COPMI</name>
<feature type="chain" id="PRO_5021217773" evidence="2">
    <location>
        <begin position="17"/>
        <end position="711"/>
    </location>
</feature>
<comment type="similarity">
    <text evidence="1">Belongs to the peptidase S12 family.</text>
</comment>
<dbReference type="PANTHER" id="PTHR46825:SF15">
    <property type="entry name" value="BETA-LACTAMASE-RELATED DOMAIN-CONTAINING PROTEIN"/>
    <property type="match status" value="1"/>
</dbReference>
<evidence type="ECO:0000313" key="5">
    <source>
        <dbReference type="Proteomes" id="UP000298030"/>
    </source>
</evidence>
<dbReference type="Pfam" id="PF00144">
    <property type="entry name" value="Beta-lactamase"/>
    <property type="match status" value="1"/>
</dbReference>
<sequence>MKVLGAVAAILTSTSATLQGVAEPQAVPKPIYNDVASPAWRFTSPNFPRDERDTTSGLVSNETANHIGQLIEEWNSTGIAVAVVQRDETVTDPEHPGWRIEYGSYGFATKNSTASTAVTPDTLFAIASNSKLFLALSVGLIIHNMTLADDFRVQHGVELGWSTRMRDLLGEDWEMWDEDATKGATIADLLTHRTGLPRHDFMRVSREGGIREQIRDLKHLRPSAKFRETFQYNNLMYETLSYLPELFLNQTYESYVAQHLFEPLNMTSTAFSITDIDAYPPQGSPVGVFAHRMADGHVTSNRDLTLGELGSLKPIVPFFSRPGEERTRAGAGGIISTARDLATWNAMLLSNGKHPYDPNVTVVPREVLEWMTTGRSILSGVPMSPETSPVLYGAGQLRYSYRGVDIIEHSGDTPGFKGLVSRYPRQGLGVVVLSNDGENGGWVMDAAKWAVVDDLVFGEKEGRVRWSDRFRAVVAAQRISRQAKVTPRPDDPEPPTRPFSELGKKKFEHAAYGQVVLCRVPLQLLRDPYADDPLEFSTDDNYNYPHTNCTELLSSPSVRHVLSATPHPLPSTSLPLHAPNGAAPPETFVASFSRSFVSHLRLVHFTGDIFNVSAVWANDDVRQDLGIGPGHSVDTQVRAEGRPTTVQDPGAVLINMDETFTLEWVSGSGREHEGDEEGLAIRDGFWGMEGPDAREPVGEGKQGAEVWFGAV</sequence>
<dbReference type="SUPFAM" id="SSF56601">
    <property type="entry name" value="beta-lactamase/transpeptidase-like"/>
    <property type="match status" value="1"/>
</dbReference>
<dbReference type="STRING" id="71717.A0A4Y7S9Y8"/>
<dbReference type="EMBL" id="QPFP01000265">
    <property type="protein sequence ID" value="TEB18363.1"/>
    <property type="molecule type" value="Genomic_DNA"/>
</dbReference>
<dbReference type="InterPro" id="IPR012338">
    <property type="entry name" value="Beta-lactam/transpept-like"/>
</dbReference>
<dbReference type="InterPro" id="IPR050491">
    <property type="entry name" value="AmpC-like"/>
</dbReference>
<dbReference type="Proteomes" id="UP000298030">
    <property type="component" value="Unassembled WGS sequence"/>
</dbReference>
<keyword evidence="2" id="KW-0732">Signal</keyword>
<dbReference type="PANTHER" id="PTHR46825">
    <property type="entry name" value="D-ALANYL-D-ALANINE-CARBOXYPEPTIDASE/ENDOPEPTIDASE AMPH"/>
    <property type="match status" value="1"/>
</dbReference>
<feature type="domain" description="Beta-lactamase-related" evidence="3">
    <location>
        <begin position="66"/>
        <end position="441"/>
    </location>
</feature>
<comment type="caution">
    <text evidence="4">The sequence shown here is derived from an EMBL/GenBank/DDBJ whole genome shotgun (WGS) entry which is preliminary data.</text>
</comment>
<dbReference type="AlphaFoldDB" id="A0A4Y7S9Y8"/>
<protein>
    <submittedName>
        <fullName evidence="4">Beta-lactamase/transpeptidase-like protein</fullName>
    </submittedName>
</protein>